<dbReference type="SUPFAM" id="SSF57016">
    <property type="entry name" value="Plant lectins/antimicrobial peptides"/>
    <property type="match status" value="1"/>
</dbReference>
<dbReference type="InterPro" id="IPR029070">
    <property type="entry name" value="Chitinase_insertion_sf"/>
</dbReference>
<dbReference type="CDD" id="cd06922">
    <property type="entry name" value="ChtBD1_GH18_1"/>
    <property type="match status" value="1"/>
</dbReference>
<dbReference type="Proteomes" id="UP000799444">
    <property type="component" value="Unassembled WGS sequence"/>
</dbReference>
<keyword evidence="4 10" id="KW-0147">Chitin-binding</keyword>
<dbReference type="InterPro" id="IPR017853">
    <property type="entry name" value="GH"/>
</dbReference>
<keyword evidence="5 11" id="KW-0378">Hydrolase</keyword>
<dbReference type="GO" id="GO:0006032">
    <property type="term" value="P:chitin catabolic process"/>
    <property type="evidence" value="ECO:0007669"/>
    <property type="project" value="UniProtKB-KW"/>
</dbReference>
<dbReference type="InterPro" id="IPR001579">
    <property type="entry name" value="Glyco_hydro_18_chit_AS"/>
</dbReference>
<dbReference type="GO" id="GO:0008843">
    <property type="term" value="F:endochitinase activity"/>
    <property type="evidence" value="ECO:0007669"/>
    <property type="project" value="UniProtKB-EC"/>
</dbReference>
<name>A0A9P4UZT6_9PLEO</name>
<dbReference type="PANTHER" id="PTHR11177:SF333">
    <property type="entry name" value="CHITINASE"/>
    <property type="match status" value="1"/>
</dbReference>
<evidence type="ECO:0000256" key="3">
    <source>
        <dbReference type="ARBA" id="ARBA00012729"/>
    </source>
</evidence>
<comment type="caution">
    <text evidence="15">The sequence shown here is derived from an EMBL/GenBank/DDBJ whole genome shotgun (WGS) entry which is preliminary data.</text>
</comment>
<evidence type="ECO:0000256" key="8">
    <source>
        <dbReference type="ARBA" id="ARBA00023295"/>
    </source>
</evidence>
<keyword evidence="9" id="KW-0624">Polysaccharide degradation</keyword>
<dbReference type="InterPro" id="IPR018371">
    <property type="entry name" value="Chitin-binding_1_CS"/>
</dbReference>
<dbReference type="InterPro" id="IPR001223">
    <property type="entry name" value="Glyco_hydro18_cat"/>
</dbReference>
<comment type="catalytic activity">
    <reaction evidence="1">
        <text>Random endo-hydrolysis of N-acetyl-beta-D-glucosaminide (1-&gt;4)-beta-linkages in chitin and chitodextrins.</text>
        <dbReference type="EC" id="3.2.1.14"/>
    </reaction>
</comment>
<protein>
    <recommendedName>
        <fullName evidence="3">chitinase</fullName>
        <ecNumber evidence="3">3.2.1.14</ecNumber>
    </recommendedName>
</protein>
<feature type="chain" id="PRO_5040415810" description="chitinase" evidence="12">
    <location>
        <begin position="19"/>
        <end position="1224"/>
    </location>
</feature>
<dbReference type="Pfam" id="PF00704">
    <property type="entry name" value="Glyco_hydro_18"/>
    <property type="match status" value="1"/>
</dbReference>
<feature type="disulfide bond" evidence="10">
    <location>
        <begin position="73"/>
        <end position="85"/>
    </location>
</feature>
<dbReference type="EC" id="3.2.1.14" evidence="3"/>
<feature type="domain" description="GH18" evidence="14">
    <location>
        <begin position="109"/>
        <end position="465"/>
    </location>
</feature>
<dbReference type="SMART" id="SM00636">
    <property type="entry name" value="Glyco_18"/>
    <property type="match status" value="1"/>
</dbReference>
<dbReference type="GO" id="GO:0000272">
    <property type="term" value="P:polysaccharide catabolic process"/>
    <property type="evidence" value="ECO:0007669"/>
    <property type="project" value="UniProtKB-KW"/>
</dbReference>
<keyword evidence="8 11" id="KW-0326">Glycosidase</keyword>
<keyword evidence="6" id="KW-0146">Chitin degradation</keyword>
<dbReference type="SUPFAM" id="SSF51445">
    <property type="entry name" value="(Trans)glycosidases"/>
    <property type="match status" value="1"/>
</dbReference>
<dbReference type="PROSITE" id="PS51910">
    <property type="entry name" value="GH18_2"/>
    <property type="match status" value="1"/>
</dbReference>
<evidence type="ECO:0000256" key="11">
    <source>
        <dbReference type="RuleBase" id="RU000489"/>
    </source>
</evidence>
<dbReference type="SMART" id="SM00270">
    <property type="entry name" value="ChtBD1"/>
    <property type="match status" value="2"/>
</dbReference>
<dbReference type="EMBL" id="ML996195">
    <property type="protein sequence ID" value="KAF2731446.1"/>
    <property type="molecule type" value="Genomic_DNA"/>
</dbReference>
<evidence type="ECO:0000256" key="12">
    <source>
        <dbReference type="SAM" id="SignalP"/>
    </source>
</evidence>
<sequence>MLLNAIILYIFLVSRVIAQTCSPSSRCENGCCNTNGFCGFGPDYCGDTCISDCDRKSECNPGFGKKWAQKDKCPLNVCCSKHGYCGTTKDFCGNKTVKHKNCSKTNGNARIIGYFEGWAQNRPCNVFWPEQIPIGLYTHINFAFATIDPKTFKVGPNSPSDINLYKRLTLLKEKDPDLKIFIAIGGWTFNDPGPTATTFSDLAASVPRQKAFIESLLSFMSTYGFDGLDLDWEYPEADDRSGRSVDFENFPKFMARLKSSLDSAHKGISITLPASYWYLQHFDLKQLAKSVSWFNVMSYDLHGTWDKGNKWTGNFLNAHTNLTEIDQALDLIWRNDIDAGQVVLGLGFYGRSFSATSSSCLDPGCTFESGGERGKCSREVGILLNSEIDNLVKTNNVKPKHFKKEAVKVASWGNQWVAYDDEDTLKQKSEYAQSLCLGGLMVWAISHDTKDAKYNKALAKVANRKITSLPMTDGSDQPYQFVDFPNPQCKWTNCGEGCPSGWVHMTREDDGKRGKEYMLDESACAGTGTHAFCCPTDDKLPTCGWYTHHNGNCDNTCPSGTVEVGSNDKYCKKSYQAACCTTDTKSMKLYTKCEWGQYPMCNSQTGCPGSDSSKNVLLALSSAGTGGGSCNMWKAGFPGSDVFEVQQRKFCCDTGDKKATFSDCQWYDDYGLGPSGAPEKFCRSGCPNDRIRVALDPYAQNCYVGGGGGGQARCCVPSYSTAVEVENPKLDGWRADMRSYMDDQTCKNPGPVLESFGSGTVNAQNTLASISNTTSLAKRAKEKGGVVGAESLLLALITKAGTTGMLEAMSTIWNDYIGDKYPNLKISTLRDFVLEQPNYGSEGPIQITHSIICNPHYWNLRNSGSGKKTLNCIDGICTTESCGDMEWRLRKRLTPQDFNDSVARDLVHLDKRTLRAARDYHPTMTGNGGQVTVTITLPQYHGIEDFEPDDPMMDEVVDFASRGDCTNSRIEHFSLPNGETYQMEHLFDGNVIGRFMRDAAAGTLRSGAVARSGPVSISFFRQAQTMPLLPNAPPLPGGADHPRLYQRVMETMGSSTAIANFVITHKDINYVKTYLMQGQNPIELTTNLPNRASDFAHPEYVLLRMRASIGLIHYLNHQGTPNVNQRLTNIINNAGDQWNHGQRSWNQANPNDQNLIGDLWSEWVHDFFPWLEGHTRNFVTECIRQMRRYWGVGTNEITNQVLEILRSMEDELANLPSIDTRGMN</sequence>
<comment type="caution">
    <text evidence="10">Lacks conserved residue(s) required for the propagation of feature annotation.</text>
</comment>
<dbReference type="AlphaFoldDB" id="A0A9P4UZT6"/>
<dbReference type="OrthoDB" id="73875at2759"/>
<evidence type="ECO:0000256" key="10">
    <source>
        <dbReference type="PROSITE-ProRule" id="PRU00261"/>
    </source>
</evidence>
<dbReference type="PANTHER" id="PTHR11177">
    <property type="entry name" value="CHITINASE"/>
    <property type="match status" value="1"/>
</dbReference>
<dbReference type="PROSITE" id="PS00026">
    <property type="entry name" value="CHIT_BIND_I_1"/>
    <property type="match status" value="1"/>
</dbReference>
<keyword evidence="16" id="KW-1185">Reference proteome</keyword>
<keyword evidence="12" id="KW-0732">Signal</keyword>
<keyword evidence="7" id="KW-0119">Carbohydrate metabolism</keyword>
<dbReference type="InterPro" id="IPR036861">
    <property type="entry name" value="Endochitinase-like_sf"/>
</dbReference>
<evidence type="ECO:0000259" key="14">
    <source>
        <dbReference type="PROSITE" id="PS51910"/>
    </source>
</evidence>
<comment type="similarity">
    <text evidence="2">Belongs to the glycosyl hydrolase 18 family. Chitinase class V subfamily.</text>
</comment>
<dbReference type="GO" id="GO:0008061">
    <property type="term" value="F:chitin binding"/>
    <property type="evidence" value="ECO:0007669"/>
    <property type="project" value="UniProtKB-UniRule"/>
</dbReference>
<evidence type="ECO:0000256" key="1">
    <source>
        <dbReference type="ARBA" id="ARBA00000822"/>
    </source>
</evidence>
<dbReference type="InterPro" id="IPR011583">
    <property type="entry name" value="Chitinase_II/V-like_cat"/>
</dbReference>
<evidence type="ECO:0000256" key="9">
    <source>
        <dbReference type="ARBA" id="ARBA00023326"/>
    </source>
</evidence>
<evidence type="ECO:0000256" key="2">
    <source>
        <dbReference type="ARBA" id="ARBA00008682"/>
    </source>
</evidence>
<feature type="domain" description="Chitin-binding type-1" evidence="13">
    <location>
        <begin position="56"/>
        <end position="104"/>
    </location>
</feature>
<proteinExistence type="inferred from homology"/>
<evidence type="ECO:0000256" key="5">
    <source>
        <dbReference type="ARBA" id="ARBA00022801"/>
    </source>
</evidence>
<evidence type="ECO:0000256" key="4">
    <source>
        <dbReference type="ARBA" id="ARBA00022669"/>
    </source>
</evidence>
<dbReference type="Gene3D" id="3.10.50.10">
    <property type="match status" value="1"/>
</dbReference>
<dbReference type="PROSITE" id="PS50941">
    <property type="entry name" value="CHIT_BIND_I_2"/>
    <property type="match status" value="1"/>
</dbReference>
<evidence type="ECO:0000256" key="6">
    <source>
        <dbReference type="ARBA" id="ARBA00023024"/>
    </source>
</evidence>
<dbReference type="InterPro" id="IPR050314">
    <property type="entry name" value="Glycosyl_Hydrlase_18"/>
</dbReference>
<evidence type="ECO:0000256" key="7">
    <source>
        <dbReference type="ARBA" id="ARBA00023277"/>
    </source>
</evidence>
<accession>A0A9P4UZT6</accession>
<dbReference type="InterPro" id="IPR001002">
    <property type="entry name" value="Chitin-bd_1"/>
</dbReference>
<organism evidence="15 16">
    <name type="scientific">Polyplosphaeria fusca</name>
    <dbReference type="NCBI Taxonomy" id="682080"/>
    <lineage>
        <taxon>Eukaryota</taxon>
        <taxon>Fungi</taxon>
        <taxon>Dikarya</taxon>
        <taxon>Ascomycota</taxon>
        <taxon>Pezizomycotina</taxon>
        <taxon>Dothideomycetes</taxon>
        <taxon>Pleosporomycetidae</taxon>
        <taxon>Pleosporales</taxon>
        <taxon>Tetraplosphaeriaceae</taxon>
        <taxon>Polyplosphaeria</taxon>
    </lineage>
</organism>
<reference evidence="15" key="1">
    <citation type="journal article" date="2020" name="Stud. Mycol.">
        <title>101 Dothideomycetes genomes: a test case for predicting lifestyles and emergence of pathogens.</title>
        <authorList>
            <person name="Haridas S."/>
            <person name="Albert R."/>
            <person name="Binder M."/>
            <person name="Bloem J."/>
            <person name="Labutti K."/>
            <person name="Salamov A."/>
            <person name="Andreopoulos B."/>
            <person name="Baker S."/>
            <person name="Barry K."/>
            <person name="Bills G."/>
            <person name="Bluhm B."/>
            <person name="Cannon C."/>
            <person name="Castanera R."/>
            <person name="Culley D."/>
            <person name="Daum C."/>
            <person name="Ezra D."/>
            <person name="Gonzalez J."/>
            <person name="Henrissat B."/>
            <person name="Kuo A."/>
            <person name="Liang C."/>
            <person name="Lipzen A."/>
            <person name="Lutzoni F."/>
            <person name="Magnuson J."/>
            <person name="Mondo S."/>
            <person name="Nolan M."/>
            <person name="Ohm R."/>
            <person name="Pangilinan J."/>
            <person name="Park H.-J."/>
            <person name="Ramirez L."/>
            <person name="Alfaro M."/>
            <person name="Sun H."/>
            <person name="Tritt A."/>
            <person name="Yoshinaga Y."/>
            <person name="Zwiers L.-H."/>
            <person name="Turgeon B."/>
            <person name="Goodwin S."/>
            <person name="Spatafora J."/>
            <person name="Crous P."/>
            <person name="Grigoriev I."/>
        </authorList>
    </citation>
    <scope>NUCLEOTIDE SEQUENCE</scope>
    <source>
        <strain evidence="15">CBS 125425</strain>
    </source>
</reference>
<keyword evidence="10" id="KW-1015">Disulfide bond</keyword>
<dbReference type="Gene3D" id="3.20.20.80">
    <property type="entry name" value="Glycosidases"/>
    <property type="match status" value="1"/>
</dbReference>
<dbReference type="Gene3D" id="3.30.60.10">
    <property type="entry name" value="Endochitinase-like"/>
    <property type="match status" value="1"/>
</dbReference>
<evidence type="ECO:0000313" key="16">
    <source>
        <dbReference type="Proteomes" id="UP000799444"/>
    </source>
</evidence>
<gene>
    <name evidence="15" type="ORF">EJ04DRAFT_566814</name>
</gene>
<dbReference type="CDD" id="cd00035">
    <property type="entry name" value="ChtBD1"/>
    <property type="match status" value="1"/>
</dbReference>
<evidence type="ECO:0000313" key="15">
    <source>
        <dbReference type="EMBL" id="KAF2731446.1"/>
    </source>
</evidence>
<dbReference type="Pfam" id="PF00187">
    <property type="entry name" value="Chitin_bind_1"/>
    <property type="match status" value="1"/>
</dbReference>
<feature type="signal peptide" evidence="12">
    <location>
        <begin position="1"/>
        <end position="18"/>
    </location>
</feature>
<evidence type="ECO:0000259" key="13">
    <source>
        <dbReference type="PROSITE" id="PS50941"/>
    </source>
</evidence>
<dbReference type="SUPFAM" id="SSF54556">
    <property type="entry name" value="Chitinase insertion domain"/>
    <property type="match status" value="1"/>
</dbReference>
<dbReference type="PROSITE" id="PS01095">
    <property type="entry name" value="GH18_1"/>
    <property type="match status" value="1"/>
</dbReference>
<feature type="disulfide bond" evidence="10">
    <location>
        <begin position="78"/>
        <end position="92"/>
    </location>
</feature>